<gene>
    <name evidence="2" type="ORF">OIU84_017065</name>
</gene>
<dbReference type="AlphaFoldDB" id="A0AAD6L163"/>
<protein>
    <submittedName>
        <fullName evidence="2">Uncharacterized protein</fullName>
    </submittedName>
</protein>
<evidence type="ECO:0000313" key="2">
    <source>
        <dbReference type="EMBL" id="KAJ6433296.1"/>
    </source>
</evidence>
<keyword evidence="1" id="KW-0472">Membrane</keyword>
<dbReference type="EMBL" id="JAPFFJ010000002">
    <property type="protein sequence ID" value="KAJ6433296.1"/>
    <property type="molecule type" value="Genomic_DNA"/>
</dbReference>
<name>A0AAD6L163_9ROSI</name>
<keyword evidence="1" id="KW-0812">Transmembrane</keyword>
<sequence length="109" mass="11955">MEPATSLSTIFHQLSDHPMKRFLASHAVSDFIRMLSALIKKLMASDVVVYVVEWFNEQNVTALVAVAVIGLLMIYCCYKCLKNGCVSKSEDKTGTGNGGIEEALDVLVE</sequence>
<keyword evidence="1" id="KW-1133">Transmembrane helix</keyword>
<keyword evidence="3" id="KW-1185">Reference proteome</keyword>
<feature type="transmembrane region" description="Helical" evidence="1">
    <location>
        <begin position="59"/>
        <end position="78"/>
    </location>
</feature>
<dbReference type="Proteomes" id="UP001162972">
    <property type="component" value="Chromosome 13"/>
</dbReference>
<reference evidence="2 3" key="1">
    <citation type="journal article" date="2023" name="Int. J. Mol. Sci.">
        <title>De Novo Assembly and Annotation of 11 Diverse Shrub Willow (Salix) Genomes Reveals Novel Gene Organization in Sex-Linked Regions.</title>
        <authorList>
            <person name="Hyden B."/>
            <person name="Feng K."/>
            <person name="Yates T.B."/>
            <person name="Jawdy S."/>
            <person name="Cereghino C."/>
            <person name="Smart L.B."/>
            <person name="Muchero W."/>
        </authorList>
    </citation>
    <scope>NUCLEOTIDE SEQUENCE [LARGE SCALE GENOMIC DNA]</scope>
    <source>
        <tissue evidence="2">Shoot tip</tissue>
    </source>
</reference>
<evidence type="ECO:0000256" key="1">
    <source>
        <dbReference type="SAM" id="Phobius"/>
    </source>
</evidence>
<comment type="caution">
    <text evidence="2">The sequence shown here is derived from an EMBL/GenBank/DDBJ whole genome shotgun (WGS) entry which is preliminary data.</text>
</comment>
<accession>A0AAD6L163</accession>
<proteinExistence type="predicted"/>
<organism evidence="2 3">
    <name type="scientific">Salix udensis</name>
    <dbReference type="NCBI Taxonomy" id="889485"/>
    <lineage>
        <taxon>Eukaryota</taxon>
        <taxon>Viridiplantae</taxon>
        <taxon>Streptophyta</taxon>
        <taxon>Embryophyta</taxon>
        <taxon>Tracheophyta</taxon>
        <taxon>Spermatophyta</taxon>
        <taxon>Magnoliopsida</taxon>
        <taxon>eudicotyledons</taxon>
        <taxon>Gunneridae</taxon>
        <taxon>Pentapetalae</taxon>
        <taxon>rosids</taxon>
        <taxon>fabids</taxon>
        <taxon>Malpighiales</taxon>
        <taxon>Salicaceae</taxon>
        <taxon>Saliceae</taxon>
        <taxon>Salix</taxon>
    </lineage>
</organism>
<evidence type="ECO:0000313" key="3">
    <source>
        <dbReference type="Proteomes" id="UP001162972"/>
    </source>
</evidence>